<organism evidence="5 6">
    <name type="scientific">Aquimarina hainanensis</name>
    <dbReference type="NCBI Taxonomy" id="1578017"/>
    <lineage>
        <taxon>Bacteria</taxon>
        <taxon>Pseudomonadati</taxon>
        <taxon>Bacteroidota</taxon>
        <taxon>Flavobacteriia</taxon>
        <taxon>Flavobacteriales</taxon>
        <taxon>Flavobacteriaceae</taxon>
        <taxon>Aquimarina</taxon>
    </lineage>
</organism>
<protein>
    <submittedName>
        <fullName evidence="5">Tyrosine-type recombinase/integrase</fullName>
    </submittedName>
</protein>
<dbReference type="PANTHER" id="PTHR30349:SF41">
    <property type="entry name" value="INTEGRASE_RECOMBINASE PROTEIN MJ0367-RELATED"/>
    <property type="match status" value="1"/>
</dbReference>
<dbReference type="Gene3D" id="1.10.150.130">
    <property type="match status" value="1"/>
</dbReference>
<dbReference type="SUPFAM" id="SSF56349">
    <property type="entry name" value="DNA breaking-rejoining enzymes"/>
    <property type="match status" value="1"/>
</dbReference>
<evidence type="ECO:0000256" key="3">
    <source>
        <dbReference type="ARBA" id="ARBA00023172"/>
    </source>
</evidence>
<proteinExistence type="inferred from homology"/>
<keyword evidence="2" id="KW-0238">DNA-binding</keyword>
<dbReference type="Pfam" id="PF00589">
    <property type="entry name" value="Phage_integrase"/>
    <property type="match status" value="1"/>
</dbReference>
<evidence type="ECO:0000313" key="6">
    <source>
        <dbReference type="Proteomes" id="UP001597459"/>
    </source>
</evidence>
<dbReference type="InterPro" id="IPR013762">
    <property type="entry name" value="Integrase-like_cat_sf"/>
</dbReference>
<dbReference type="CDD" id="cd00397">
    <property type="entry name" value="DNA_BRE_C"/>
    <property type="match status" value="1"/>
</dbReference>
<dbReference type="Gene3D" id="1.10.443.10">
    <property type="entry name" value="Intergrase catalytic core"/>
    <property type="match status" value="1"/>
</dbReference>
<comment type="similarity">
    <text evidence="1">Belongs to the 'phage' integrase family.</text>
</comment>
<evidence type="ECO:0000259" key="4">
    <source>
        <dbReference type="PROSITE" id="PS51898"/>
    </source>
</evidence>
<dbReference type="RefSeq" id="WP_378253213.1">
    <property type="nucleotide sequence ID" value="NZ_JBHSJV010000001.1"/>
</dbReference>
<dbReference type="PANTHER" id="PTHR30349">
    <property type="entry name" value="PHAGE INTEGRASE-RELATED"/>
    <property type="match status" value="1"/>
</dbReference>
<dbReference type="PROSITE" id="PS51898">
    <property type="entry name" value="TYR_RECOMBINASE"/>
    <property type="match status" value="1"/>
</dbReference>
<sequence>MHIYDTEINPNTNLKYIFNNYIKECRYSKQLRSQTLKSYEEVFSTFQKIMPEMEEVNDLHPYMMHEFYERLSIRERKVGKDRIAIGVKVSTIKTYYNKLMPFFRWLESKKYIEEGKLSKEIPNPPTPKYDDSKALDSVEISQIVASISLSATADQFRFQRDMVIVSLLLYTGIRRGELLGLRIQDVDFINKTIHINGETSKSKKSRSIPMHYTLFTHLKSYLKLLEKRNLRTSALIVSTQGDNPLSVHGLKHWVAKYSKLSSVKFHLHQFRHTFACSLAKKNTSITSIMRVLGHGSLQMTERYLRSIQSESARDGIEKLAY</sequence>
<reference evidence="6" key="1">
    <citation type="journal article" date="2019" name="Int. J. Syst. Evol. Microbiol.">
        <title>The Global Catalogue of Microorganisms (GCM) 10K type strain sequencing project: providing services to taxonomists for standard genome sequencing and annotation.</title>
        <authorList>
            <consortium name="The Broad Institute Genomics Platform"/>
            <consortium name="The Broad Institute Genome Sequencing Center for Infectious Disease"/>
            <person name="Wu L."/>
            <person name="Ma J."/>
        </authorList>
    </citation>
    <scope>NUCLEOTIDE SEQUENCE [LARGE SCALE GENOMIC DNA]</scope>
    <source>
        <strain evidence="6">KCTC 42423</strain>
    </source>
</reference>
<feature type="domain" description="Tyr recombinase" evidence="4">
    <location>
        <begin position="130"/>
        <end position="317"/>
    </location>
</feature>
<dbReference type="InterPro" id="IPR050090">
    <property type="entry name" value="Tyrosine_recombinase_XerCD"/>
</dbReference>
<dbReference type="InterPro" id="IPR002104">
    <property type="entry name" value="Integrase_catalytic"/>
</dbReference>
<keyword evidence="3" id="KW-0233">DNA recombination</keyword>
<dbReference type="Proteomes" id="UP001597459">
    <property type="component" value="Unassembled WGS sequence"/>
</dbReference>
<keyword evidence="6" id="KW-1185">Reference proteome</keyword>
<accession>A0ABW5N766</accession>
<dbReference type="InterPro" id="IPR010998">
    <property type="entry name" value="Integrase_recombinase_N"/>
</dbReference>
<evidence type="ECO:0000256" key="1">
    <source>
        <dbReference type="ARBA" id="ARBA00008857"/>
    </source>
</evidence>
<dbReference type="InterPro" id="IPR011010">
    <property type="entry name" value="DNA_brk_join_enz"/>
</dbReference>
<dbReference type="EMBL" id="JBHULX010000013">
    <property type="protein sequence ID" value="MFD2591026.1"/>
    <property type="molecule type" value="Genomic_DNA"/>
</dbReference>
<gene>
    <name evidence="5" type="ORF">ACFSTE_09300</name>
</gene>
<name>A0ABW5N766_9FLAO</name>
<evidence type="ECO:0000313" key="5">
    <source>
        <dbReference type="EMBL" id="MFD2591026.1"/>
    </source>
</evidence>
<comment type="caution">
    <text evidence="5">The sequence shown here is derived from an EMBL/GenBank/DDBJ whole genome shotgun (WGS) entry which is preliminary data.</text>
</comment>
<evidence type="ECO:0000256" key="2">
    <source>
        <dbReference type="ARBA" id="ARBA00023125"/>
    </source>
</evidence>